<dbReference type="NCBIfam" id="NF041200">
    <property type="entry name" value="mob_BfmA_Nterm"/>
    <property type="match status" value="1"/>
</dbReference>
<evidence type="ECO:0000313" key="2">
    <source>
        <dbReference type="Proteomes" id="UP001176806"/>
    </source>
</evidence>
<gene>
    <name evidence="1" type="ORF">Q4Q40_23225</name>
</gene>
<evidence type="ECO:0000313" key="1">
    <source>
        <dbReference type="EMBL" id="MDO5977119.1"/>
    </source>
</evidence>
<reference evidence="1" key="1">
    <citation type="submission" date="2023-07" db="EMBL/GenBank/DDBJ databases">
        <title>Two novel species in the genus Flavivirga.</title>
        <authorList>
            <person name="Kwon K."/>
        </authorList>
    </citation>
    <scope>NUCLEOTIDE SEQUENCE</scope>
    <source>
        <strain evidence="1">KACC 14158</strain>
    </source>
</reference>
<proteinExistence type="predicted"/>
<sequence length="209" mass="24439">MEVKILTVKPFESPLNIEKSYCKMNKKKAYKNRYSAISIKKKVAKRFRLFSKKIAKSHSDTLVVIMDFFEWHGFSPSDRFEKSVIQEVVKNRKRMEASIAIIKDIEKSQTKPTTAMLQSLFEEKITQDTPEIVERKFVEEQPDIIAVDNTTVPKIRYEKLEHKIKIVKGDFNYVLGKITPVKSGFGKAYLKLELTSDEIERFRRTLKNI</sequence>
<dbReference type="Proteomes" id="UP001176806">
    <property type="component" value="Unassembled WGS sequence"/>
</dbReference>
<dbReference type="InterPro" id="IPR048012">
    <property type="entry name" value="BfmA-like_N"/>
</dbReference>
<protein>
    <submittedName>
        <fullName evidence="1">BfmA/BtgA family mobilization protein</fullName>
    </submittedName>
</protein>
<comment type="caution">
    <text evidence="1">The sequence shown here is derived from an EMBL/GenBank/DDBJ whole genome shotgun (WGS) entry which is preliminary data.</text>
</comment>
<name>A0ABT8WVD7_9FLAO</name>
<dbReference type="RefSeq" id="WP_303304451.1">
    <property type="nucleotide sequence ID" value="NZ_BAABDA010000011.1"/>
</dbReference>
<organism evidence="1 2">
    <name type="scientific">Flavivirga jejuensis</name>
    <dbReference type="NCBI Taxonomy" id="870487"/>
    <lineage>
        <taxon>Bacteria</taxon>
        <taxon>Pseudomonadati</taxon>
        <taxon>Bacteroidota</taxon>
        <taxon>Flavobacteriia</taxon>
        <taxon>Flavobacteriales</taxon>
        <taxon>Flavobacteriaceae</taxon>
        <taxon>Flavivirga</taxon>
    </lineage>
</organism>
<accession>A0ABT8WVD7</accession>
<dbReference type="EMBL" id="JAUOEL010000012">
    <property type="protein sequence ID" value="MDO5977119.1"/>
    <property type="molecule type" value="Genomic_DNA"/>
</dbReference>
<keyword evidence="2" id="KW-1185">Reference proteome</keyword>